<dbReference type="PANTHER" id="PTHR37944:SF1">
    <property type="entry name" value="PORIN B"/>
    <property type="match status" value="1"/>
</dbReference>
<proteinExistence type="inferred from homology"/>
<evidence type="ECO:0000313" key="4">
    <source>
        <dbReference type="Proteomes" id="UP000199423"/>
    </source>
</evidence>
<dbReference type="InterPro" id="IPR052932">
    <property type="entry name" value="OprB_Porin"/>
</dbReference>
<reference evidence="4" key="1">
    <citation type="submission" date="2016-10" db="EMBL/GenBank/DDBJ databases">
        <authorList>
            <person name="Varghese N."/>
            <person name="Submissions S."/>
        </authorList>
    </citation>
    <scope>NUCLEOTIDE SEQUENCE [LARGE SCALE GENOMIC DNA]</scope>
    <source>
        <strain evidence="4">DSM 1565</strain>
    </source>
</reference>
<dbReference type="Gene3D" id="2.40.160.180">
    <property type="entry name" value="Carbohydrate-selective porin OprB"/>
    <property type="match status" value="1"/>
</dbReference>
<evidence type="ECO:0000256" key="1">
    <source>
        <dbReference type="ARBA" id="ARBA00008769"/>
    </source>
</evidence>
<sequence>MRLRVSSGLLPVLALGTLTAAAGGMASGVRAEEASITGVPEDSLAAGWNDPVRAAFASRGITYGVNWIGEYWNVASGGNSQGSNFDGRFDVHTDIDLEKLVGWKGAVIHANAFYIHGIGASTERVGNIFAVSNIEGYETFRLDEIWLEQSLLEDKLKVKVGSIAADTEFFISDTASQFINGTFGWPGITAADQAAGGPGYPLASLGVRLQYQPTDNLNILAAVFNGSPANPFSENPQKDNNHGVEFRLQDAPLLMVEAQYKYDAGLPGTFKLGGWKQFNHYATDFLDPTVLDTSYGIYGIIDQQIWKGADDKAINAFVRVSGSPDKQNLIDTYFDTGIVFTGFVPGRKEDAFGAAFGYGHISNKFSQAQADPDSDFTSDVISNYESVLELNYLAKIRPGFAISPDFQYIWNPGGRVGSDSDDLKQIPNAAVVGVRTILNY</sequence>
<evidence type="ECO:0000313" key="3">
    <source>
        <dbReference type="EMBL" id="SFV29319.1"/>
    </source>
</evidence>
<name>A0A1I7N3S1_9HYPH</name>
<feature type="chain" id="PRO_5011327985" evidence="2">
    <location>
        <begin position="23"/>
        <end position="440"/>
    </location>
</feature>
<keyword evidence="2" id="KW-0732">Signal</keyword>
<accession>A0A1I7N3S1</accession>
<gene>
    <name evidence="3" type="ORF">SAMN04488557_1222</name>
</gene>
<dbReference type="Proteomes" id="UP000199423">
    <property type="component" value="Unassembled WGS sequence"/>
</dbReference>
<dbReference type="GO" id="GO:0015288">
    <property type="term" value="F:porin activity"/>
    <property type="evidence" value="ECO:0007669"/>
    <property type="project" value="InterPro"/>
</dbReference>
<dbReference type="STRING" id="51670.SAMN04488557_1222"/>
<dbReference type="InterPro" id="IPR038673">
    <property type="entry name" value="OprB_sf"/>
</dbReference>
<evidence type="ECO:0000256" key="2">
    <source>
        <dbReference type="RuleBase" id="RU363072"/>
    </source>
</evidence>
<dbReference type="PANTHER" id="PTHR37944">
    <property type="entry name" value="PORIN B"/>
    <property type="match status" value="1"/>
</dbReference>
<dbReference type="Pfam" id="PF04966">
    <property type="entry name" value="OprB"/>
    <property type="match status" value="1"/>
</dbReference>
<dbReference type="EMBL" id="FPCH01000001">
    <property type="protein sequence ID" value="SFV29319.1"/>
    <property type="molecule type" value="Genomic_DNA"/>
</dbReference>
<organism evidence="3 4">
    <name type="scientific">Hyphomicrobium facile</name>
    <dbReference type="NCBI Taxonomy" id="51670"/>
    <lineage>
        <taxon>Bacteria</taxon>
        <taxon>Pseudomonadati</taxon>
        <taxon>Pseudomonadota</taxon>
        <taxon>Alphaproteobacteria</taxon>
        <taxon>Hyphomicrobiales</taxon>
        <taxon>Hyphomicrobiaceae</taxon>
        <taxon>Hyphomicrobium</taxon>
    </lineage>
</organism>
<dbReference type="GO" id="GO:0008643">
    <property type="term" value="P:carbohydrate transport"/>
    <property type="evidence" value="ECO:0007669"/>
    <property type="project" value="InterPro"/>
</dbReference>
<dbReference type="OrthoDB" id="177316at2"/>
<keyword evidence="4" id="KW-1185">Reference proteome</keyword>
<dbReference type="AlphaFoldDB" id="A0A1I7N3S1"/>
<comment type="similarity">
    <text evidence="1 2">Belongs to the OprB family.</text>
</comment>
<dbReference type="GO" id="GO:0016020">
    <property type="term" value="C:membrane"/>
    <property type="evidence" value="ECO:0007669"/>
    <property type="project" value="InterPro"/>
</dbReference>
<feature type="signal peptide" evidence="2">
    <location>
        <begin position="1"/>
        <end position="22"/>
    </location>
</feature>
<protein>
    <submittedName>
        <fullName evidence="3">Porin</fullName>
    </submittedName>
</protein>
<dbReference type="InterPro" id="IPR007049">
    <property type="entry name" value="Carb-sel_porin_OprB"/>
</dbReference>